<dbReference type="RefSeq" id="XP_025405244.1">
    <property type="nucleotide sequence ID" value="XM_025549459.1"/>
</dbReference>
<sequence>MVDELSFHCHSKTASIGKSNRGRLEFVLQGSGIRPYDEKKKKKLKNIGEVVEIDESEFGRRKYHRGHRVEGQWVFGDYERGSEDCFLIPVEDRSAEALVRIIEEWITPGTTIISNCWKAYSRLNEKVYNHFTVNHSVNFKDPETGAHSNTIESTWHHAKVTLPNYKRKKEFYGRYLAIYIFLKKFRNHELDPTVQFFNTAGSLYSVHNNVENVDV</sequence>
<gene>
    <name evidence="3" type="primary">LOC112679588</name>
</gene>
<dbReference type="InterPro" id="IPR024445">
    <property type="entry name" value="Tnp_ISXO2-like"/>
</dbReference>
<keyword evidence="2" id="KW-1185">Reference proteome</keyword>
<dbReference type="SMART" id="SM01126">
    <property type="entry name" value="DDE_Tnp_IS1595"/>
    <property type="match status" value="1"/>
</dbReference>
<dbReference type="InterPro" id="IPR053164">
    <property type="entry name" value="IS1016-like_transposase"/>
</dbReference>
<accession>A0A8B8F382</accession>
<protein>
    <submittedName>
        <fullName evidence="3">Uncharacterized protein LOC112679588</fullName>
    </submittedName>
</protein>
<organism evidence="2 3">
    <name type="scientific">Sipha flava</name>
    <name type="common">yellow sugarcane aphid</name>
    <dbReference type="NCBI Taxonomy" id="143950"/>
    <lineage>
        <taxon>Eukaryota</taxon>
        <taxon>Metazoa</taxon>
        <taxon>Ecdysozoa</taxon>
        <taxon>Arthropoda</taxon>
        <taxon>Hexapoda</taxon>
        <taxon>Insecta</taxon>
        <taxon>Pterygota</taxon>
        <taxon>Neoptera</taxon>
        <taxon>Paraneoptera</taxon>
        <taxon>Hemiptera</taxon>
        <taxon>Sternorrhyncha</taxon>
        <taxon>Aphidomorpha</taxon>
        <taxon>Aphidoidea</taxon>
        <taxon>Aphididae</taxon>
        <taxon>Sipha</taxon>
    </lineage>
</organism>
<dbReference type="OrthoDB" id="6611384at2759"/>
<dbReference type="GeneID" id="112679588"/>
<reference evidence="3" key="1">
    <citation type="submission" date="2025-08" db="UniProtKB">
        <authorList>
            <consortium name="RefSeq"/>
        </authorList>
    </citation>
    <scope>IDENTIFICATION</scope>
    <source>
        <tissue evidence="3">Whole body</tissue>
    </source>
</reference>
<evidence type="ECO:0000259" key="1">
    <source>
        <dbReference type="SMART" id="SM01126"/>
    </source>
</evidence>
<evidence type="ECO:0000313" key="3">
    <source>
        <dbReference type="RefSeq" id="XP_025405244.1"/>
    </source>
</evidence>
<dbReference type="PANTHER" id="PTHR47163">
    <property type="entry name" value="DDE_TNP_IS1595 DOMAIN-CONTAINING PROTEIN"/>
    <property type="match status" value="1"/>
</dbReference>
<evidence type="ECO:0000313" key="2">
    <source>
        <dbReference type="Proteomes" id="UP000694846"/>
    </source>
</evidence>
<dbReference type="Pfam" id="PF12762">
    <property type="entry name" value="DDE_Tnp_IS1595"/>
    <property type="match status" value="1"/>
</dbReference>
<proteinExistence type="predicted"/>
<feature type="domain" description="ISXO2-like transposase" evidence="1">
    <location>
        <begin position="43"/>
        <end position="169"/>
    </location>
</feature>
<dbReference type="AlphaFoldDB" id="A0A8B8F382"/>
<name>A0A8B8F382_9HEMI</name>
<dbReference type="PANTHER" id="PTHR47163:SF2">
    <property type="entry name" value="SI:DKEY-17M8.2"/>
    <property type="match status" value="1"/>
</dbReference>
<dbReference type="Proteomes" id="UP000694846">
    <property type="component" value="Unplaced"/>
</dbReference>